<sequence>MERVDRQLAVRTQTGVLANLTILEMKIMLI</sequence>
<keyword evidence="2" id="KW-1185">Reference proteome</keyword>
<name>A0AAV3WK14_9CYAN</name>
<dbReference type="AlphaFoldDB" id="A0AAV3WK14"/>
<reference evidence="1" key="1">
    <citation type="submission" date="2019-10" db="EMBL/GenBank/DDBJ databases">
        <title>Draft genome sequece of Microseira wollei NIES-4236.</title>
        <authorList>
            <person name="Yamaguchi H."/>
            <person name="Suzuki S."/>
            <person name="Kawachi M."/>
        </authorList>
    </citation>
    <scope>NUCLEOTIDE SEQUENCE</scope>
    <source>
        <strain evidence="1">NIES-4236</strain>
    </source>
</reference>
<organism evidence="1 2">
    <name type="scientific">Microseira wollei NIES-4236</name>
    <dbReference type="NCBI Taxonomy" id="2530354"/>
    <lineage>
        <taxon>Bacteria</taxon>
        <taxon>Bacillati</taxon>
        <taxon>Cyanobacteriota</taxon>
        <taxon>Cyanophyceae</taxon>
        <taxon>Oscillatoriophycideae</taxon>
        <taxon>Aerosakkonematales</taxon>
        <taxon>Aerosakkonemataceae</taxon>
        <taxon>Microseira</taxon>
    </lineage>
</organism>
<gene>
    <name evidence="1" type="ORF">MiSe_55600</name>
</gene>
<comment type="caution">
    <text evidence="1">The sequence shown here is derived from an EMBL/GenBank/DDBJ whole genome shotgun (WGS) entry which is preliminary data.</text>
</comment>
<evidence type="ECO:0008006" key="3">
    <source>
        <dbReference type="Google" id="ProtNLM"/>
    </source>
</evidence>
<evidence type="ECO:0000313" key="2">
    <source>
        <dbReference type="Proteomes" id="UP001050975"/>
    </source>
</evidence>
<accession>A0AAV3WK14</accession>
<dbReference type="EMBL" id="BLAY01000099">
    <property type="protein sequence ID" value="GET40749.1"/>
    <property type="molecule type" value="Genomic_DNA"/>
</dbReference>
<dbReference type="Proteomes" id="UP001050975">
    <property type="component" value="Unassembled WGS sequence"/>
</dbReference>
<evidence type="ECO:0000313" key="1">
    <source>
        <dbReference type="EMBL" id="GET40749.1"/>
    </source>
</evidence>
<protein>
    <recommendedName>
        <fullName evidence="3">Transposase</fullName>
    </recommendedName>
</protein>
<proteinExistence type="predicted"/>